<dbReference type="AlphaFoldDB" id="A0A1I3K064"/>
<dbReference type="RefSeq" id="WP_005578526.1">
    <property type="nucleotide sequence ID" value="NZ_FORO01000003.1"/>
</dbReference>
<gene>
    <name evidence="1" type="ORF">SAMN05443661_10313</name>
</gene>
<dbReference type="InterPro" id="IPR055538">
    <property type="entry name" value="DUF7114"/>
</dbReference>
<evidence type="ECO:0000313" key="2">
    <source>
        <dbReference type="Proteomes" id="UP000182829"/>
    </source>
</evidence>
<evidence type="ECO:0000313" key="1">
    <source>
        <dbReference type="EMBL" id="SFI65718.1"/>
    </source>
</evidence>
<proteinExistence type="predicted"/>
<reference evidence="1 2" key="1">
    <citation type="submission" date="2016-10" db="EMBL/GenBank/DDBJ databases">
        <authorList>
            <person name="de Groot N.N."/>
        </authorList>
    </citation>
    <scope>NUCLEOTIDE SEQUENCE [LARGE SCALE GENOMIC DNA]</scope>
    <source>
        <strain evidence="1 2">SP2</strain>
    </source>
</reference>
<dbReference type="OrthoDB" id="312988at2157"/>
<protein>
    <submittedName>
        <fullName evidence="1">Uncharacterized protein</fullName>
    </submittedName>
</protein>
<dbReference type="OMA" id="LAHEEPW"/>
<accession>A0A1I3K064</accession>
<sequence>MAKADICRRAASEAVADVEPPRLYEVVDSVLERASMVPAVLTLESAAAIACERNASANRAGTAFEEPTVNGDTTWACKSCTHGGIVSHAAGVQLIYEGLGLTRTLAHEEPWTGDGESVQVDIEEDLEILAADILVARGFYLLARTDAAETAVQTVQSFGRDQTKRHALGDDQAARARELDANLERDILELAVQTGAAAADQPATPRLLAVADEIVDTTGTSFPPVDECLVAVERSLSELEDYTTDRAKPATDP</sequence>
<name>A0A1I3K064_9EURY</name>
<dbReference type="EMBL" id="FORO01000003">
    <property type="protein sequence ID" value="SFI65718.1"/>
    <property type="molecule type" value="Genomic_DNA"/>
</dbReference>
<dbReference type="Pfam" id="PF23426">
    <property type="entry name" value="DUF7114"/>
    <property type="match status" value="1"/>
</dbReference>
<dbReference type="Proteomes" id="UP000182829">
    <property type="component" value="Unassembled WGS sequence"/>
</dbReference>
<dbReference type="GeneID" id="14208811"/>
<organism evidence="1 2">
    <name type="scientific">Natronobacterium gregoryi</name>
    <dbReference type="NCBI Taxonomy" id="44930"/>
    <lineage>
        <taxon>Archaea</taxon>
        <taxon>Methanobacteriati</taxon>
        <taxon>Methanobacteriota</taxon>
        <taxon>Stenosarchaea group</taxon>
        <taxon>Halobacteria</taxon>
        <taxon>Halobacteriales</taxon>
        <taxon>Natrialbaceae</taxon>
        <taxon>Natronobacterium</taxon>
    </lineage>
</organism>